<dbReference type="InterPro" id="IPR001388">
    <property type="entry name" value="Synaptobrevin-like"/>
</dbReference>
<feature type="transmembrane region" description="Helical" evidence="16">
    <location>
        <begin position="208"/>
        <end position="231"/>
    </location>
</feature>
<dbReference type="GO" id="GO:0005789">
    <property type="term" value="C:endoplasmic reticulum membrane"/>
    <property type="evidence" value="ECO:0007669"/>
    <property type="project" value="UniProtKB-SubCell"/>
</dbReference>
<dbReference type="Pfam" id="PF13774">
    <property type="entry name" value="Longin"/>
    <property type="match status" value="1"/>
</dbReference>
<dbReference type="CDD" id="cd14824">
    <property type="entry name" value="Longin"/>
    <property type="match status" value="1"/>
</dbReference>
<evidence type="ECO:0000256" key="14">
    <source>
        <dbReference type="ARBA" id="ARBA00042194"/>
    </source>
</evidence>
<dbReference type="InterPro" id="IPR010908">
    <property type="entry name" value="Longin_dom"/>
</dbReference>
<evidence type="ECO:0000256" key="12">
    <source>
        <dbReference type="ARBA" id="ARBA00037875"/>
    </source>
</evidence>
<evidence type="ECO:0000256" key="11">
    <source>
        <dbReference type="ARBA" id="ARBA00037863"/>
    </source>
</evidence>
<evidence type="ECO:0000256" key="17">
    <source>
        <dbReference type="SAM" id="SignalP"/>
    </source>
</evidence>
<keyword evidence="4 16" id="KW-0812">Transmembrane</keyword>
<protein>
    <recommendedName>
        <fullName evidence="13">Vesicle-associated membrane protein 7</fullName>
    </recommendedName>
    <alternativeName>
        <fullName evidence="14">Synaptobrevin-like protein 1</fullName>
    </alternativeName>
</protein>
<dbReference type="PROSITE" id="PS50892">
    <property type="entry name" value="V_SNARE"/>
    <property type="match status" value="1"/>
</dbReference>
<dbReference type="GO" id="GO:0006887">
    <property type="term" value="P:exocytosis"/>
    <property type="evidence" value="ECO:0007669"/>
    <property type="project" value="TreeGrafter"/>
</dbReference>
<evidence type="ECO:0000256" key="8">
    <source>
        <dbReference type="ARBA" id="ARBA00037801"/>
    </source>
</evidence>
<evidence type="ECO:0000256" key="5">
    <source>
        <dbReference type="ARBA" id="ARBA00022927"/>
    </source>
</evidence>
<dbReference type="AlphaFoldDB" id="A0AAQ4FI62"/>
<dbReference type="Proteomes" id="UP001321473">
    <property type="component" value="Unassembled WGS sequence"/>
</dbReference>
<dbReference type="GO" id="GO:0005794">
    <property type="term" value="C:Golgi apparatus"/>
    <property type="evidence" value="ECO:0007669"/>
    <property type="project" value="UniProtKB-SubCell"/>
</dbReference>
<keyword evidence="15" id="KW-0175">Coiled coil</keyword>
<feature type="chain" id="PRO_5042961623" description="Vesicle-associated membrane protein 7" evidence="17">
    <location>
        <begin position="20"/>
        <end position="233"/>
    </location>
</feature>
<reference evidence="20 21" key="1">
    <citation type="journal article" date="2023" name="Arcadia Sci">
        <title>De novo assembly of a long-read Amblyomma americanum tick genome.</title>
        <authorList>
            <person name="Chou S."/>
            <person name="Poskanzer K.E."/>
            <person name="Rollins M."/>
            <person name="Thuy-Boun P.S."/>
        </authorList>
    </citation>
    <scope>NUCLEOTIDE SEQUENCE [LARGE SCALE GENOMIC DNA]</scope>
    <source>
        <strain evidence="20">F_SG_1</strain>
        <tissue evidence="20">Salivary glands</tissue>
    </source>
</reference>
<dbReference type="SUPFAM" id="SSF58038">
    <property type="entry name" value="SNARE fusion complex"/>
    <property type="match status" value="1"/>
</dbReference>
<accession>A0AAQ4FI62</accession>
<dbReference type="PANTHER" id="PTHR21136:SF168">
    <property type="entry name" value="VESICLE-ASSOCIATED MEMBRANE PROTEIN 9"/>
    <property type="match status" value="1"/>
</dbReference>
<dbReference type="InterPro" id="IPR051097">
    <property type="entry name" value="Synaptobrevin-like_transport"/>
</dbReference>
<keyword evidence="21" id="KW-1185">Reference proteome</keyword>
<dbReference type="InterPro" id="IPR042855">
    <property type="entry name" value="V_SNARE_CC"/>
</dbReference>
<dbReference type="SMART" id="SM01270">
    <property type="entry name" value="Longin"/>
    <property type="match status" value="1"/>
</dbReference>
<dbReference type="GO" id="GO:0030658">
    <property type="term" value="C:transport vesicle membrane"/>
    <property type="evidence" value="ECO:0007669"/>
    <property type="project" value="UniProtKB-SubCell"/>
</dbReference>
<feature type="domain" description="Longin" evidence="18">
    <location>
        <begin position="24"/>
        <end position="129"/>
    </location>
</feature>
<keyword evidence="7 16" id="KW-0472">Membrane</keyword>
<dbReference type="PRINTS" id="PR00219">
    <property type="entry name" value="SYNAPTOBREVN"/>
</dbReference>
<keyword evidence="3" id="KW-0813">Transport</keyword>
<proteinExistence type="inferred from homology"/>
<dbReference type="GO" id="GO:0005765">
    <property type="term" value="C:lysosomal membrane"/>
    <property type="evidence" value="ECO:0007669"/>
    <property type="project" value="UniProtKB-SubCell"/>
</dbReference>
<evidence type="ECO:0000313" key="21">
    <source>
        <dbReference type="Proteomes" id="UP001321473"/>
    </source>
</evidence>
<evidence type="ECO:0000313" key="20">
    <source>
        <dbReference type="EMBL" id="KAK8786919.1"/>
    </source>
</evidence>
<dbReference type="GO" id="GO:0000149">
    <property type="term" value="F:SNARE binding"/>
    <property type="evidence" value="ECO:0007669"/>
    <property type="project" value="TreeGrafter"/>
</dbReference>
<evidence type="ECO:0000256" key="3">
    <source>
        <dbReference type="ARBA" id="ARBA00022448"/>
    </source>
</evidence>
<evidence type="ECO:0000259" key="19">
    <source>
        <dbReference type="PROSITE" id="PS50892"/>
    </source>
</evidence>
<evidence type="ECO:0000259" key="18">
    <source>
        <dbReference type="PROSITE" id="PS50859"/>
    </source>
</evidence>
<evidence type="ECO:0000256" key="16">
    <source>
        <dbReference type="SAM" id="Phobius"/>
    </source>
</evidence>
<dbReference type="GO" id="GO:0030670">
    <property type="term" value="C:phagocytic vesicle membrane"/>
    <property type="evidence" value="ECO:0007669"/>
    <property type="project" value="UniProtKB-SubCell"/>
</dbReference>
<keyword evidence="6 16" id="KW-1133">Transmembrane helix</keyword>
<dbReference type="Gene3D" id="3.30.450.50">
    <property type="entry name" value="Longin domain"/>
    <property type="match status" value="1"/>
</dbReference>
<dbReference type="PROSITE" id="PS50859">
    <property type="entry name" value="LONGIN"/>
    <property type="match status" value="1"/>
</dbReference>
<comment type="caution">
    <text evidence="20">The sequence shown here is derived from an EMBL/GenBank/DDBJ whole genome shotgun (WGS) entry which is preliminary data.</text>
</comment>
<organism evidence="20 21">
    <name type="scientific">Amblyomma americanum</name>
    <name type="common">Lone star tick</name>
    <dbReference type="NCBI Taxonomy" id="6943"/>
    <lineage>
        <taxon>Eukaryota</taxon>
        <taxon>Metazoa</taxon>
        <taxon>Ecdysozoa</taxon>
        <taxon>Arthropoda</taxon>
        <taxon>Chelicerata</taxon>
        <taxon>Arachnida</taxon>
        <taxon>Acari</taxon>
        <taxon>Parasitiformes</taxon>
        <taxon>Ixodida</taxon>
        <taxon>Ixodoidea</taxon>
        <taxon>Ixodidae</taxon>
        <taxon>Amblyomminae</taxon>
        <taxon>Amblyomma</taxon>
    </lineage>
</organism>
<name>A0AAQ4FI62_AMBAM</name>
<evidence type="ECO:0000256" key="6">
    <source>
        <dbReference type="ARBA" id="ARBA00022989"/>
    </source>
</evidence>
<dbReference type="GO" id="GO:0006906">
    <property type="term" value="P:vesicle fusion"/>
    <property type="evidence" value="ECO:0007669"/>
    <property type="project" value="TreeGrafter"/>
</dbReference>
<dbReference type="FunFam" id="1.20.5.110:FF:000004">
    <property type="entry name" value="Vesicle-associated membrane protein 7"/>
    <property type="match status" value="1"/>
</dbReference>
<dbReference type="GO" id="GO:0005484">
    <property type="term" value="F:SNAP receptor activity"/>
    <property type="evidence" value="ECO:0007669"/>
    <property type="project" value="TreeGrafter"/>
</dbReference>
<gene>
    <name evidence="20" type="ORF">V5799_023306</name>
</gene>
<dbReference type="InterPro" id="IPR011012">
    <property type="entry name" value="Longin-like_dom_sf"/>
</dbReference>
<keyword evidence="5" id="KW-0653">Protein transport</keyword>
<feature type="domain" description="V-SNARE coiled-coil homology" evidence="19">
    <location>
        <begin position="144"/>
        <end position="204"/>
    </location>
</feature>
<dbReference type="GO" id="GO:0031201">
    <property type="term" value="C:SNARE complex"/>
    <property type="evidence" value="ECO:0007669"/>
    <property type="project" value="TreeGrafter"/>
</dbReference>
<dbReference type="EMBL" id="JARKHS020002286">
    <property type="protein sequence ID" value="KAK8786919.1"/>
    <property type="molecule type" value="Genomic_DNA"/>
</dbReference>
<feature type="signal peptide" evidence="17">
    <location>
        <begin position="1"/>
        <end position="19"/>
    </location>
</feature>
<evidence type="ECO:0000256" key="7">
    <source>
        <dbReference type="ARBA" id="ARBA00023136"/>
    </source>
</evidence>
<keyword evidence="17" id="KW-0732">Signal</keyword>
<comment type="similarity">
    <text evidence="2">Belongs to the synaptobrevin family.</text>
</comment>
<evidence type="ECO:0000256" key="15">
    <source>
        <dbReference type="PROSITE-ProRule" id="PRU00290"/>
    </source>
</evidence>
<evidence type="ECO:0000256" key="2">
    <source>
        <dbReference type="ARBA" id="ARBA00008025"/>
    </source>
</evidence>
<evidence type="ECO:0000256" key="4">
    <source>
        <dbReference type="ARBA" id="ARBA00022692"/>
    </source>
</evidence>
<evidence type="ECO:0000256" key="1">
    <source>
        <dbReference type="ARBA" id="ARBA00004163"/>
    </source>
</evidence>
<evidence type="ECO:0000256" key="10">
    <source>
        <dbReference type="ARBA" id="ARBA00037845"/>
    </source>
</evidence>
<dbReference type="GO" id="GO:0031902">
    <property type="term" value="C:late endosome membrane"/>
    <property type="evidence" value="ECO:0007669"/>
    <property type="project" value="UniProtKB-SubCell"/>
</dbReference>
<dbReference type="SUPFAM" id="SSF64356">
    <property type="entry name" value="SNARE-like"/>
    <property type="match status" value="1"/>
</dbReference>
<dbReference type="Pfam" id="PF00957">
    <property type="entry name" value="Synaptobrevin"/>
    <property type="match status" value="1"/>
</dbReference>
<sequence>MHGFLFRCWASQLVAMVQSIEYCAIARDATVLVSHQETAADFEYLLSDVLREIPPHADFKTTRSRGGYVFHLLVEQGLVYICATLPEASMHQSFTCLFLIKQRFLEGSLSSRAWTAQEHELDRDFGCVIADIMRNCNSGRTGDQISQLHRQVEDVRGIMAQNIERVVERGDRLDSLLEKTQDLEQAGTVFKATAKKVNRHMCLRNARMMIVIGIIVAGVITLITLFATGVIKT</sequence>
<dbReference type="PANTHER" id="PTHR21136">
    <property type="entry name" value="SNARE PROTEINS"/>
    <property type="match status" value="1"/>
</dbReference>
<dbReference type="GO" id="GO:0015031">
    <property type="term" value="P:protein transport"/>
    <property type="evidence" value="ECO:0007669"/>
    <property type="project" value="UniProtKB-KW"/>
</dbReference>
<evidence type="ECO:0000256" key="13">
    <source>
        <dbReference type="ARBA" id="ARBA00039269"/>
    </source>
</evidence>
<comment type="subcellular location">
    <subcellularLocation>
        <location evidence="12">Cytoplasmic vesicle</location>
        <location evidence="12">Phagosome membrane</location>
        <topology evidence="12">Single-pass type IV membrane protein</topology>
    </subcellularLocation>
    <subcellularLocation>
        <location evidence="9">Cytoplasmic vesicle</location>
        <location evidence="9">Secretory vesicle membrane</location>
        <topology evidence="9">Single-pass type IV membrane protein</topology>
    </subcellularLocation>
    <subcellularLocation>
        <location evidence="1">Endoplasmic reticulum membrane</location>
        <topology evidence="1">Single-pass type IV membrane protein</topology>
    </subcellularLocation>
    <subcellularLocation>
        <location evidence="8">Golgi apparatus</location>
        <location evidence="8">trans-Golgi network membrane</location>
        <topology evidence="8">Single-pass type IV membrane protein</topology>
    </subcellularLocation>
    <subcellularLocation>
        <location evidence="10">Late endosome membrane</location>
        <topology evidence="10">Single-pass type IV membrane protein</topology>
    </subcellularLocation>
    <subcellularLocation>
        <location evidence="11">Lysosome membrane</location>
        <topology evidence="11">Single-pass type IV membrane protein</topology>
    </subcellularLocation>
</comment>
<evidence type="ECO:0000256" key="9">
    <source>
        <dbReference type="ARBA" id="ARBA00037803"/>
    </source>
</evidence>
<dbReference type="Gene3D" id="1.20.5.110">
    <property type="match status" value="1"/>
</dbReference>